<protein>
    <submittedName>
        <fullName evidence="2">NAD(P)-dependent oxidoreductase</fullName>
    </submittedName>
</protein>
<dbReference type="KEGG" id="spat:A0O21_03925"/>
<dbReference type="InterPro" id="IPR016040">
    <property type="entry name" value="NAD(P)-bd_dom"/>
</dbReference>
<dbReference type="Gene3D" id="3.40.50.720">
    <property type="entry name" value="NAD(P)-binding Rossmann-like Domain"/>
    <property type="match status" value="1"/>
</dbReference>
<sequence length="195" mass="21161">MAKNVLIIGATGSLGRALTQTLLEETDAQLTLFSRSANRIPADDARVKKISASVFDTAELKQAVADQDVIFAALSGDLPAMAQAIIEATGNSAEQRLVFVSSYGIYGELPGQNGRVDPVLRSYRQAADLVEASHLDYTILRPGWFDNSSDLSYELFPKGETIYGNSISRRAIAQCVKTIVEDPTLHSRMNLGIVR</sequence>
<reference evidence="3" key="2">
    <citation type="submission" date="2016-03" db="EMBL/GenBank/DDBJ databases">
        <title>Streptococcus antelopensis sp. nov., isolated from the feces of the Tibetan antelope (Pantholops hodgsonii) in Hoh Xil National Nature Reserve, Qinghai, China.</title>
        <authorList>
            <person name="Bai X."/>
        </authorList>
    </citation>
    <scope>NUCLEOTIDE SEQUENCE [LARGE SCALE GENOMIC DNA]</scope>
    <source>
        <strain evidence="3">TA 26</strain>
    </source>
</reference>
<accession>A0A172Q755</accession>
<feature type="domain" description="NAD(P)-binding" evidence="1">
    <location>
        <begin position="9"/>
        <end position="183"/>
    </location>
</feature>
<dbReference type="RefSeq" id="WP_067061616.1">
    <property type="nucleotide sequence ID" value="NZ_CP014699.1"/>
</dbReference>
<dbReference type="InterPro" id="IPR036291">
    <property type="entry name" value="NAD(P)-bd_dom_sf"/>
</dbReference>
<dbReference type="AlphaFoldDB" id="A0A172Q755"/>
<proteinExistence type="predicted"/>
<dbReference type="OrthoDB" id="9803892at2"/>
<dbReference type="Pfam" id="PF13460">
    <property type="entry name" value="NAD_binding_10"/>
    <property type="match status" value="1"/>
</dbReference>
<evidence type="ECO:0000259" key="1">
    <source>
        <dbReference type="Pfam" id="PF13460"/>
    </source>
</evidence>
<dbReference type="Proteomes" id="UP000077317">
    <property type="component" value="Chromosome"/>
</dbReference>
<dbReference type="STRING" id="1811193.A0O21_03925"/>
<organism evidence="2 3">
    <name type="scientific">Streptococcus pantholopis</name>
    <dbReference type="NCBI Taxonomy" id="1811193"/>
    <lineage>
        <taxon>Bacteria</taxon>
        <taxon>Bacillati</taxon>
        <taxon>Bacillota</taxon>
        <taxon>Bacilli</taxon>
        <taxon>Lactobacillales</taxon>
        <taxon>Streptococcaceae</taxon>
        <taxon>Streptococcus</taxon>
    </lineage>
</organism>
<keyword evidence="3" id="KW-1185">Reference proteome</keyword>
<dbReference type="EMBL" id="CP014699">
    <property type="protein sequence ID" value="AND79235.1"/>
    <property type="molecule type" value="Genomic_DNA"/>
</dbReference>
<reference evidence="2 3" key="1">
    <citation type="journal article" date="2016" name="Int. J. Syst. Evol. Microbiol.">
        <title>Streptococcuspantholopis sp. nov., isolated from faeces of the Tibetan antelope (Pantholops hodgsonii).</title>
        <authorList>
            <person name="Bai X."/>
            <person name="Xiong Y."/>
            <person name="Lu S."/>
            <person name="Jin D."/>
            <person name="Lai X."/>
            <person name="Yang J."/>
            <person name="Niu L."/>
            <person name="Hu S."/>
            <person name="Meng X."/>
            <person name="Pu J."/>
            <person name="Ye C."/>
            <person name="Xu J."/>
        </authorList>
    </citation>
    <scope>NUCLEOTIDE SEQUENCE [LARGE SCALE GENOMIC DNA]</scope>
    <source>
        <strain evidence="2 3">TA 26</strain>
    </source>
</reference>
<name>A0A172Q755_9STRE</name>
<gene>
    <name evidence="2" type="ORF">A0O21_03925</name>
</gene>
<dbReference type="SUPFAM" id="SSF51735">
    <property type="entry name" value="NAD(P)-binding Rossmann-fold domains"/>
    <property type="match status" value="1"/>
</dbReference>
<dbReference type="PANTHER" id="PTHR15020">
    <property type="entry name" value="FLAVIN REDUCTASE-RELATED"/>
    <property type="match status" value="1"/>
</dbReference>
<evidence type="ECO:0000313" key="2">
    <source>
        <dbReference type="EMBL" id="AND79235.1"/>
    </source>
</evidence>
<evidence type="ECO:0000313" key="3">
    <source>
        <dbReference type="Proteomes" id="UP000077317"/>
    </source>
</evidence>
<dbReference type="PANTHER" id="PTHR15020:SF11">
    <property type="entry name" value="OS06G0360300 PROTEIN"/>
    <property type="match status" value="1"/>
</dbReference>